<dbReference type="EMBL" id="LBZV01000001">
    <property type="protein sequence ID" value="KKR78372.1"/>
    <property type="molecule type" value="Genomic_DNA"/>
</dbReference>
<accession>A0A0G0WSK3</accession>
<reference evidence="2 3" key="1">
    <citation type="journal article" date="2015" name="Nature">
        <title>rRNA introns, odd ribosomes, and small enigmatic genomes across a large radiation of phyla.</title>
        <authorList>
            <person name="Brown C.T."/>
            <person name="Hug L.A."/>
            <person name="Thomas B.C."/>
            <person name="Sharon I."/>
            <person name="Castelle C.J."/>
            <person name="Singh A."/>
            <person name="Wilkins M.J."/>
            <person name="Williams K.H."/>
            <person name="Banfield J.F."/>
        </authorList>
    </citation>
    <scope>NUCLEOTIDE SEQUENCE [LARGE SCALE GENOMIC DNA]</scope>
</reference>
<proteinExistence type="predicted"/>
<organism evidence="2 3">
    <name type="scientific">Candidatus Curtissbacteria bacterium GW2011_GWA1_40_9</name>
    <dbReference type="NCBI Taxonomy" id="1618408"/>
    <lineage>
        <taxon>Bacteria</taxon>
        <taxon>Candidatus Curtissiibacteriota</taxon>
    </lineage>
</organism>
<dbReference type="AlphaFoldDB" id="A0A0G0WSK3"/>
<evidence type="ECO:0000313" key="2">
    <source>
        <dbReference type="EMBL" id="KKR78372.1"/>
    </source>
</evidence>
<gene>
    <name evidence="2" type="ORF">UU23_C0001G0136</name>
</gene>
<evidence type="ECO:0000256" key="1">
    <source>
        <dbReference type="SAM" id="MobiDB-lite"/>
    </source>
</evidence>
<name>A0A0G0WSK3_9BACT</name>
<dbReference type="STRING" id="1618408.UU23_C0001G0136"/>
<protein>
    <submittedName>
        <fullName evidence="2">Uncharacterized protein</fullName>
    </submittedName>
</protein>
<dbReference type="Proteomes" id="UP000034292">
    <property type="component" value="Unassembled WGS sequence"/>
</dbReference>
<evidence type="ECO:0000313" key="3">
    <source>
        <dbReference type="Proteomes" id="UP000034292"/>
    </source>
</evidence>
<comment type="caution">
    <text evidence="2">The sequence shown here is derived from an EMBL/GenBank/DDBJ whole genome shotgun (WGS) entry which is preliminary data.</text>
</comment>
<sequence>MKLIPQKNEEQQVKPTSPQKQKREASPAPHIITREETEAAIIKYTNSTDRTNLESYMVNKVPFILYATDCCQLMTPKEVVIQMDYINEGMPFTFDQKNPTILNLKAKNPQFSDTFIGISQTQQQAAIFTINTKTNLIESIQLSVSWKLYNQK</sequence>
<feature type="region of interest" description="Disordered" evidence="1">
    <location>
        <begin position="1"/>
        <end position="30"/>
    </location>
</feature>